<dbReference type="STRING" id="333138.LQ50_16085"/>
<dbReference type="RefSeq" id="WP_034630852.1">
    <property type="nucleotide sequence ID" value="NZ_JRJU01000021.1"/>
</dbReference>
<dbReference type="InterPro" id="IPR016181">
    <property type="entry name" value="Acyl_CoA_acyltransferase"/>
</dbReference>
<dbReference type="InterPro" id="IPR000182">
    <property type="entry name" value="GNAT_dom"/>
</dbReference>
<dbReference type="Gene3D" id="3.40.630.30">
    <property type="match status" value="1"/>
</dbReference>
<reference evidence="2 3" key="1">
    <citation type="submission" date="2014-09" db="EMBL/GenBank/DDBJ databases">
        <title>Genome sequencing and annotation of Bacillus Okhensis strain Kh10-101T.</title>
        <authorList>
            <person name="Prakash J.S."/>
        </authorList>
    </citation>
    <scope>NUCLEOTIDE SEQUENCE [LARGE SCALE GENOMIC DNA]</scope>
    <source>
        <strain evidence="3">Kh10-101T</strain>
    </source>
</reference>
<organism evidence="2 3">
    <name type="scientific">Halalkalibacter okhensis</name>
    <dbReference type="NCBI Taxonomy" id="333138"/>
    <lineage>
        <taxon>Bacteria</taxon>
        <taxon>Bacillati</taxon>
        <taxon>Bacillota</taxon>
        <taxon>Bacilli</taxon>
        <taxon>Bacillales</taxon>
        <taxon>Bacillaceae</taxon>
        <taxon>Halalkalibacter</taxon>
    </lineage>
</organism>
<keyword evidence="2" id="KW-0808">Transferase</keyword>
<dbReference type="eggNOG" id="COG1670">
    <property type="taxonomic scope" value="Bacteria"/>
</dbReference>
<evidence type="ECO:0000259" key="1">
    <source>
        <dbReference type="Pfam" id="PF13302"/>
    </source>
</evidence>
<dbReference type="OrthoDB" id="162775at2"/>
<protein>
    <submittedName>
        <fullName evidence="2">GNAT family acetyltransferase</fullName>
    </submittedName>
</protein>
<accession>A0A0B0IEB5</accession>
<dbReference type="InterPro" id="IPR051531">
    <property type="entry name" value="N-acetyltransferase"/>
</dbReference>
<name>A0A0B0IEB5_9BACI</name>
<dbReference type="Pfam" id="PF13302">
    <property type="entry name" value="Acetyltransf_3"/>
    <property type="match status" value="1"/>
</dbReference>
<dbReference type="AlphaFoldDB" id="A0A0B0IEB5"/>
<dbReference type="PANTHER" id="PTHR43792">
    <property type="entry name" value="GNAT FAMILY, PUTATIVE (AFU_ORTHOLOGUE AFUA_3G00765)-RELATED-RELATED"/>
    <property type="match status" value="1"/>
</dbReference>
<dbReference type="SUPFAM" id="SSF55729">
    <property type="entry name" value="Acyl-CoA N-acyltransferases (Nat)"/>
    <property type="match status" value="1"/>
</dbReference>
<keyword evidence="3" id="KW-1185">Reference proteome</keyword>
<proteinExistence type="predicted"/>
<dbReference type="GO" id="GO:0016747">
    <property type="term" value="F:acyltransferase activity, transferring groups other than amino-acyl groups"/>
    <property type="evidence" value="ECO:0007669"/>
    <property type="project" value="InterPro"/>
</dbReference>
<dbReference type="Proteomes" id="UP000030832">
    <property type="component" value="Unassembled WGS sequence"/>
</dbReference>
<evidence type="ECO:0000313" key="2">
    <source>
        <dbReference type="EMBL" id="KHF39227.1"/>
    </source>
</evidence>
<sequence length="184" mass="21111">MANVQLVKHKIDFCDQIYQLSSDPYVKGVLGLPDGKEEDTKQFVEAIIQEEHEGKTVSRVILDENSNVIGITTLMFIDHDKKSCHIGSWLGHKYWGKGYNQASKVAILRIAFEELGLLHVLAGARKVNIRSQRAQEKLPFIRLHVEKEFPKEHTALETKEKQPCVLHAFYREDFIKYLHGDALD</sequence>
<dbReference type="EMBL" id="JRJU01000021">
    <property type="protein sequence ID" value="KHF39227.1"/>
    <property type="molecule type" value="Genomic_DNA"/>
</dbReference>
<comment type="caution">
    <text evidence="2">The sequence shown here is derived from an EMBL/GenBank/DDBJ whole genome shotgun (WGS) entry which is preliminary data.</text>
</comment>
<evidence type="ECO:0000313" key="3">
    <source>
        <dbReference type="Proteomes" id="UP000030832"/>
    </source>
</evidence>
<dbReference type="PANTHER" id="PTHR43792:SF1">
    <property type="entry name" value="N-ACETYLTRANSFERASE DOMAIN-CONTAINING PROTEIN"/>
    <property type="match status" value="1"/>
</dbReference>
<gene>
    <name evidence="2" type="ORF">LQ50_16085</name>
</gene>
<feature type="domain" description="N-acetyltransferase" evidence="1">
    <location>
        <begin position="15"/>
        <end position="139"/>
    </location>
</feature>